<sequence>MAIGAVIEYLKKSDFMKKVNFVCFKNENFEIYRKISKE</sequence>
<name>T2SA81_HELPX</name>
<organism evidence="1 2">
    <name type="scientific">Helicobacter pylori SouthAfrica50</name>
    <dbReference type="NCBI Taxonomy" id="1352357"/>
    <lineage>
        <taxon>Bacteria</taxon>
        <taxon>Pseudomonadati</taxon>
        <taxon>Campylobacterota</taxon>
        <taxon>Epsilonproteobacteria</taxon>
        <taxon>Campylobacterales</taxon>
        <taxon>Helicobacteraceae</taxon>
        <taxon>Helicobacter</taxon>
    </lineage>
</organism>
<dbReference type="Proteomes" id="UP000015816">
    <property type="component" value="Unassembled WGS sequence"/>
</dbReference>
<evidence type="ECO:0000313" key="1">
    <source>
        <dbReference type="EMBL" id="EQD89185.1"/>
    </source>
</evidence>
<evidence type="ECO:0000313" key="2">
    <source>
        <dbReference type="Proteomes" id="UP000015816"/>
    </source>
</evidence>
<accession>T2SA81</accession>
<dbReference type="AlphaFoldDB" id="T2SA81"/>
<reference evidence="1 2" key="1">
    <citation type="journal article" date="2013" name="Genome Announc.">
        <title>Genome Sequences of Three hpAfrica2 Strains of Helicobacter pylori.</title>
        <authorList>
            <person name="Duncan S.S."/>
            <person name="Bertoli M.T."/>
            <person name="Kersulyte D."/>
            <person name="Valk P.L."/>
            <person name="Tamma S."/>
            <person name="Segal I."/>
            <person name="McClain M.S."/>
            <person name="Cover T.L."/>
            <person name="Berg D.E."/>
        </authorList>
    </citation>
    <scope>NUCLEOTIDE SEQUENCE [LARGE SCALE GENOMIC DNA]</scope>
    <source>
        <strain evidence="1 2">SouthAfrica50</strain>
    </source>
</reference>
<gene>
    <name evidence="1" type="ORF">HPSA50_1508</name>
</gene>
<proteinExistence type="predicted"/>
<comment type="caution">
    <text evidence="1">The sequence shown here is derived from an EMBL/GenBank/DDBJ whole genome shotgun (WGS) entry which is preliminary data.</text>
</comment>
<dbReference type="EMBL" id="AVNI01000002">
    <property type="protein sequence ID" value="EQD89185.1"/>
    <property type="molecule type" value="Genomic_DNA"/>
</dbReference>
<protein>
    <submittedName>
        <fullName evidence="1">Uncharacterized protein</fullName>
    </submittedName>
</protein>
<dbReference type="PATRIC" id="fig|1352357.3.peg.1476"/>